<accession>A0ABX0NDK7</accession>
<keyword evidence="2" id="KW-0812">Transmembrane</keyword>
<reference evidence="3 4" key="1">
    <citation type="submission" date="2019-10" db="EMBL/GenBank/DDBJ databases">
        <title>Taxonomy of Antarctic Massilia spp.: description of Massilia rubra sp. nov., Massilia aquatica sp. nov., Massilia mucilaginosa sp. nov., Massilia frigida sp. nov. isolated from streams, lakes and regoliths.</title>
        <authorList>
            <person name="Holochova P."/>
            <person name="Sedlacek I."/>
            <person name="Kralova S."/>
            <person name="Maslanova I."/>
            <person name="Busse H.-J."/>
            <person name="Stankova E."/>
            <person name="Vrbovska V."/>
            <person name="Kovarovic V."/>
            <person name="Bartak M."/>
            <person name="Svec P."/>
            <person name="Pantucek R."/>
        </authorList>
    </citation>
    <scope>NUCLEOTIDE SEQUENCE [LARGE SCALE GENOMIC DNA]</scope>
    <source>
        <strain evidence="3 4">CCM 8695</strain>
    </source>
</reference>
<sequence>MSMNAVPSGPPEPDNKRAPVAGGGGPPYDGGMDRRLTVLETRFDTILATLATKADLAELRVGLVDLCMRSNNELRLEMEKMRSELRNEVHGTLMKAMMWFGALAMTVIFSIAGMGIYWSNQVTAQITNQISNLAIRLQVPSAPSATPPDRQVPGALPPAQR</sequence>
<evidence type="ECO:0000256" key="1">
    <source>
        <dbReference type="SAM" id="MobiDB-lite"/>
    </source>
</evidence>
<organism evidence="3 4">
    <name type="scientific">Massilia frigida</name>
    <dbReference type="NCBI Taxonomy" id="2609281"/>
    <lineage>
        <taxon>Bacteria</taxon>
        <taxon>Pseudomonadati</taxon>
        <taxon>Pseudomonadota</taxon>
        <taxon>Betaproteobacteria</taxon>
        <taxon>Burkholderiales</taxon>
        <taxon>Oxalobacteraceae</taxon>
        <taxon>Telluria group</taxon>
        <taxon>Massilia</taxon>
    </lineage>
</organism>
<name>A0ABX0NDK7_9BURK</name>
<evidence type="ECO:0000313" key="4">
    <source>
        <dbReference type="Proteomes" id="UP000621455"/>
    </source>
</evidence>
<gene>
    <name evidence="3" type="ORF">F2P44_04445</name>
</gene>
<keyword evidence="2" id="KW-1133">Transmembrane helix</keyword>
<feature type="region of interest" description="Disordered" evidence="1">
    <location>
        <begin position="141"/>
        <end position="161"/>
    </location>
</feature>
<feature type="transmembrane region" description="Helical" evidence="2">
    <location>
        <begin position="96"/>
        <end position="118"/>
    </location>
</feature>
<keyword evidence="2" id="KW-0472">Membrane</keyword>
<protein>
    <submittedName>
        <fullName evidence="3">Uncharacterized protein</fullName>
    </submittedName>
</protein>
<evidence type="ECO:0000256" key="2">
    <source>
        <dbReference type="SAM" id="Phobius"/>
    </source>
</evidence>
<dbReference type="RefSeq" id="WP_167085411.1">
    <property type="nucleotide sequence ID" value="NZ_WHJG01000003.1"/>
</dbReference>
<proteinExistence type="predicted"/>
<dbReference type="EMBL" id="WHJG01000003">
    <property type="protein sequence ID" value="NHZ78535.1"/>
    <property type="molecule type" value="Genomic_DNA"/>
</dbReference>
<feature type="region of interest" description="Disordered" evidence="1">
    <location>
        <begin position="1"/>
        <end position="31"/>
    </location>
</feature>
<dbReference type="Proteomes" id="UP000621455">
    <property type="component" value="Unassembled WGS sequence"/>
</dbReference>
<evidence type="ECO:0000313" key="3">
    <source>
        <dbReference type="EMBL" id="NHZ78535.1"/>
    </source>
</evidence>
<keyword evidence="4" id="KW-1185">Reference proteome</keyword>
<comment type="caution">
    <text evidence="3">The sequence shown here is derived from an EMBL/GenBank/DDBJ whole genome shotgun (WGS) entry which is preliminary data.</text>
</comment>